<dbReference type="SUPFAM" id="SSF56719">
    <property type="entry name" value="Type II DNA topoisomerase"/>
    <property type="match status" value="1"/>
</dbReference>
<feature type="domain" description="Topo IIA-type catalytic" evidence="10">
    <location>
        <begin position="33"/>
        <end position="497"/>
    </location>
</feature>
<dbReference type="SMART" id="SM00434">
    <property type="entry name" value="TOP4c"/>
    <property type="match status" value="1"/>
</dbReference>
<dbReference type="InterPro" id="IPR005741">
    <property type="entry name" value="TopoIV_A_Gpos"/>
</dbReference>
<dbReference type="PATRIC" id="fig|1620.3.peg.681"/>
<dbReference type="PANTHER" id="PTHR43493">
    <property type="entry name" value="DNA GYRASE/TOPOISOMERASE SUBUNIT A"/>
    <property type="match status" value="1"/>
</dbReference>
<evidence type="ECO:0000313" key="11">
    <source>
        <dbReference type="EMBL" id="KRN77151.1"/>
    </source>
</evidence>
<dbReference type="GO" id="GO:0034335">
    <property type="term" value="F:DNA negative supercoiling activity"/>
    <property type="evidence" value="ECO:0007669"/>
    <property type="project" value="UniProtKB-ARBA"/>
</dbReference>
<dbReference type="GO" id="GO:0003677">
    <property type="term" value="F:DNA binding"/>
    <property type="evidence" value="ECO:0007669"/>
    <property type="project" value="UniProtKB-UniRule"/>
</dbReference>
<dbReference type="STRING" id="1620.IV67_GL000672"/>
<evidence type="ECO:0000256" key="3">
    <source>
        <dbReference type="ARBA" id="ARBA00023029"/>
    </source>
</evidence>
<protein>
    <recommendedName>
        <fullName evidence="7">DNA topoisomerase 4 subunit A</fullName>
        <ecNumber evidence="7">5.6.2.2</ecNumber>
    </recommendedName>
    <alternativeName>
        <fullName evidence="7">Topoisomerase IV subunit A</fullName>
    </alternativeName>
</protein>
<dbReference type="FunFam" id="1.10.268.10:FF:000001">
    <property type="entry name" value="DNA gyrase subunit A"/>
    <property type="match status" value="1"/>
</dbReference>
<dbReference type="NCBIfam" id="TIGR01061">
    <property type="entry name" value="parC_Gpos"/>
    <property type="match status" value="1"/>
</dbReference>
<dbReference type="HAMAP" id="MF_00937">
    <property type="entry name" value="ParC_type2"/>
    <property type="match status" value="1"/>
</dbReference>
<evidence type="ECO:0000259" key="10">
    <source>
        <dbReference type="PROSITE" id="PS52040"/>
    </source>
</evidence>
<dbReference type="FunFam" id="3.30.1360.40:FF:000002">
    <property type="entry name" value="DNA gyrase subunit A"/>
    <property type="match status" value="1"/>
</dbReference>
<dbReference type="OrthoDB" id="9806486at2"/>
<evidence type="ECO:0000256" key="6">
    <source>
        <dbReference type="ARBA" id="ARBA00023235"/>
    </source>
</evidence>
<feature type="active site" description="O-(5'-phospho-DNA)-tyrosine intermediate" evidence="7 8">
    <location>
        <position position="121"/>
    </location>
</feature>
<evidence type="ECO:0000256" key="8">
    <source>
        <dbReference type="PROSITE-ProRule" id="PRU01384"/>
    </source>
</evidence>
<feature type="site" description="Transition state stabilizer" evidence="7">
    <location>
        <position position="120"/>
    </location>
</feature>
<dbReference type="Proteomes" id="UP000051673">
    <property type="component" value="Unassembled WGS sequence"/>
</dbReference>
<keyword evidence="4 7" id="KW-0238">DNA-binding</keyword>
<feature type="site" description="Interaction with DNA" evidence="7">
    <location>
        <position position="96"/>
    </location>
</feature>
<keyword evidence="5 7" id="KW-0472">Membrane</keyword>
<dbReference type="InterPro" id="IPR006691">
    <property type="entry name" value="GyrA/parC_rep"/>
</dbReference>
<dbReference type="SUPFAM" id="SSF101904">
    <property type="entry name" value="GyrA/ParC C-terminal domain-like"/>
    <property type="match status" value="1"/>
</dbReference>
<dbReference type="Gene3D" id="3.30.1360.40">
    <property type="match status" value="1"/>
</dbReference>
<dbReference type="GO" id="GO:0006265">
    <property type="term" value="P:DNA topological change"/>
    <property type="evidence" value="ECO:0007669"/>
    <property type="project" value="UniProtKB-UniRule"/>
</dbReference>
<dbReference type="PROSITE" id="PS52040">
    <property type="entry name" value="TOPO_IIA"/>
    <property type="match status" value="1"/>
</dbReference>
<dbReference type="GO" id="GO:0005524">
    <property type="term" value="F:ATP binding"/>
    <property type="evidence" value="ECO:0007669"/>
    <property type="project" value="InterPro"/>
</dbReference>
<dbReference type="GO" id="GO:0019897">
    <property type="term" value="C:extrinsic component of plasma membrane"/>
    <property type="evidence" value="ECO:0007669"/>
    <property type="project" value="UniProtKB-UniRule"/>
</dbReference>
<dbReference type="GO" id="GO:0009330">
    <property type="term" value="C:DNA topoisomerase type II (double strand cut, ATP-hydrolyzing) complex"/>
    <property type="evidence" value="ECO:0007669"/>
    <property type="project" value="TreeGrafter"/>
</dbReference>
<feature type="site" description="Interaction with DNA" evidence="7">
    <location>
        <position position="90"/>
    </location>
</feature>
<keyword evidence="3 7" id="KW-0799">Topoisomerase</keyword>
<dbReference type="InterPro" id="IPR013760">
    <property type="entry name" value="Topo_IIA-like_dom_sf"/>
</dbReference>
<evidence type="ECO:0000256" key="9">
    <source>
        <dbReference type="SAM" id="Coils"/>
    </source>
</evidence>
<gene>
    <name evidence="7" type="primary">parC</name>
    <name evidence="11" type="ORF">IV67_GL000672</name>
</gene>
<comment type="caution">
    <text evidence="11">The sequence shown here is derived from an EMBL/GenBank/DDBJ whole genome shotgun (WGS) entry which is preliminary data.</text>
</comment>
<evidence type="ECO:0000256" key="7">
    <source>
        <dbReference type="HAMAP-Rule" id="MF_00937"/>
    </source>
</evidence>
<keyword evidence="9" id="KW-0175">Coiled coil</keyword>
<feature type="coiled-coil region" evidence="9">
    <location>
        <begin position="435"/>
        <end position="495"/>
    </location>
</feature>
<dbReference type="InterPro" id="IPR013757">
    <property type="entry name" value="Topo_IIA_A_a_sf"/>
</dbReference>
<dbReference type="GO" id="GO:0005694">
    <property type="term" value="C:chromosome"/>
    <property type="evidence" value="ECO:0007669"/>
    <property type="project" value="InterPro"/>
</dbReference>
<dbReference type="EMBL" id="JQCD01000024">
    <property type="protein sequence ID" value="KRN77151.1"/>
    <property type="molecule type" value="Genomic_DNA"/>
</dbReference>
<feature type="site" description="Interaction with DNA" evidence="7">
    <location>
        <position position="79"/>
    </location>
</feature>
<evidence type="ECO:0000256" key="4">
    <source>
        <dbReference type="ARBA" id="ARBA00023125"/>
    </source>
</evidence>
<accession>A0A0R2JIM7</accession>
<comment type="subunit">
    <text evidence="7">Heterotetramer composed of ParC and ParE.</text>
</comment>
<evidence type="ECO:0000256" key="1">
    <source>
        <dbReference type="ARBA" id="ARBA00000185"/>
    </source>
</evidence>
<comment type="catalytic activity">
    <reaction evidence="1 7 8">
        <text>ATP-dependent breakage, passage and rejoining of double-stranded DNA.</text>
        <dbReference type="EC" id="5.6.2.2"/>
    </reaction>
</comment>
<dbReference type="NCBIfam" id="NF004044">
    <property type="entry name" value="PRK05561.1"/>
    <property type="match status" value="1"/>
</dbReference>
<dbReference type="CDD" id="cd00187">
    <property type="entry name" value="TOP4c"/>
    <property type="match status" value="1"/>
</dbReference>
<dbReference type="GO" id="GO:0005737">
    <property type="term" value="C:cytoplasm"/>
    <property type="evidence" value="ECO:0007669"/>
    <property type="project" value="TreeGrafter"/>
</dbReference>
<dbReference type="PANTHER" id="PTHR43493:SF9">
    <property type="entry name" value="DNA TOPOISOMERASE 4 SUBUNIT A"/>
    <property type="match status" value="1"/>
</dbReference>
<name>A0A0R2JIM7_9LACO</name>
<dbReference type="InterPro" id="IPR002205">
    <property type="entry name" value="Topo_IIA_dom_A"/>
</dbReference>
<keyword evidence="12" id="KW-1185">Reference proteome</keyword>
<keyword evidence="2 7" id="KW-1003">Cell membrane</keyword>
<dbReference type="Gene3D" id="2.120.10.90">
    <property type="entry name" value="DNA gyrase/topoisomerase IV, subunit A, C-terminal"/>
    <property type="match status" value="1"/>
</dbReference>
<comment type="subcellular location">
    <subcellularLocation>
        <location evidence="7">Cell membrane</location>
        <topology evidence="7">Peripheral membrane protein</topology>
    </subcellularLocation>
</comment>
<dbReference type="GO" id="GO:0007059">
    <property type="term" value="P:chromosome segregation"/>
    <property type="evidence" value="ECO:0007669"/>
    <property type="project" value="UniProtKB-UniRule"/>
</dbReference>
<feature type="site" description="Interaction with DNA" evidence="7">
    <location>
        <position position="41"/>
    </location>
</feature>
<dbReference type="EC" id="5.6.2.2" evidence="7"/>
<dbReference type="InterPro" id="IPR035516">
    <property type="entry name" value="Gyrase/topoIV_suA_C"/>
</dbReference>
<reference evidence="11 12" key="1">
    <citation type="journal article" date="2015" name="Genome Announc.">
        <title>Expanding the biotechnology potential of lactobacilli through comparative genomics of 213 strains and associated genera.</title>
        <authorList>
            <person name="Sun Z."/>
            <person name="Harris H.M."/>
            <person name="McCann A."/>
            <person name="Guo C."/>
            <person name="Argimon S."/>
            <person name="Zhang W."/>
            <person name="Yang X."/>
            <person name="Jeffery I.B."/>
            <person name="Cooney J.C."/>
            <person name="Kagawa T.F."/>
            <person name="Liu W."/>
            <person name="Song Y."/>
            <person name="Salvetti E."/>
            <person name="Wrobel A."/>
            <person name="Rasinkangas P."/>
            <person name="Parkhill J."/>
            <person name="Rea M.C."/>
            <person name="O'Sullivan O."/>
            <person name="Ritari J."/>
            <person name="Douillard F.P."/>
            <person name="Paul Ross R."/>
            <person name="Yang R."/>
            <person name="Briner A.E."/>
            <person name="Felis G.E."/>
            <person name="de Vos W.M."/>
            <person name="Barrangou R."/>
            <person name="Klaenhammer T.R."/>
            <person name="Caufield P.W."/>
            <person name="Cui Y."/>
            <person name="Zhang H."/>
            <person name="O'Toole P.W."/>
        </authorList>
    </citation>
    <scope>NUCLEOTIDE SEQUENCE [LARGE SCALE GENOMIC DNA]</scope>
    <source>
        <strain evidence="11 12">DSM 20014</strain>
    </source>
</reference>
<dbReference type="Gene3D" id="3.90.199.10">
    <property type="entry name" value="Topoisomerase II, domain 5"/>
    <property type="match status" value="1"/>
</dbReference>
<organism evidence="11 12">
    <name type="scientific">Weissella minor</name>
    <dbReference type="NCBI Taxonomy" id="1620"/>
    <lineage>
        <taxon>Bacteria</taxon>
        <taxon>Bacillati</taxon>
        <taxon>Bacillota</taxon>
        <taxon>Bacilli</taxon>
        <taxon>Lactobacillales</taxon>
        <taxon>Lactobacillaceae</taxon>
        <taxon>Weissella</taxon>
    </lineage>
</organism>
<feature type="site" description="Interaction with DNA" evidence="7">
    <location>
        <position position="77"/>
    </location>
</feature>
<dbReference type="AlphaFoldDB" id="A0A0R2JIM7"/>
<dbReference type="InterPro" id="IPR013758">
    <property type="entry name" value="Topo_IIA_A/C_ab"/>
</dbReference>
<comment type="similarity">
    <text evidence="7">Belongs to the type II topoisomerase GyrA/ParC subunit family. ParC type 2 subfamily.</text>
</comment>
<dbReference type="InterPro" id="IPR050220">
    <property type="entry name" value="Type_II_DNA_Topoisomerases"/>
</dbReference>
<evidence type="ECO:0000256" key="2">
    <source>
        <dbReference type="ARBA" id="ARBA00022475"/>
    </source>
</evidence>
<keyword evidence="6 7" id="KW-0413">Isomerase</keyword>
<sequence length="821" mass="91976">MPEDGNIQEISLETVMGDRFGRYSKSIIQERALPDIRDGLKPVQRRILFAMFKDGNTYDKAFRKSAKSVGNVMGNFHPHGDSSIYEALVRMSQDWKLRAPLIEMHGNNGSIDNDPPAAMRYTEARLSKLAGEMLRDLDKETVEMVLNFDDTEYEPTVLPAHFPNLLVNGSTGISAGYATEIPPHNLGEVIDALVYLLAHPKAKLDELMQFVQGPDFPTGGIIQGIDGIRSAYESGRGRIIVRSRTTIKALKAGKSQIDISEIPYEVNKAALVKKIDEIRLNKDVAGITEVRDESDRDGLSIVIELGKDANAQGILDYLFKKTDLQITYNFNMVAIHNQRPERVGLKQALSAFLEHQVEIITKRTEYDLAKAQSRQHIVSGLIKAMSILDQVIATIRASENRKGAKENLMAEYDFSEPQAEAIVTMQLYRLTNTDVTQLEHEFAELNAKIEAFNLILAEPKELRKVLRNELKSLRKEYATDRLSSIEDQVQELKIDQNVTVADEDVMMLVSKSGYVKRSSIRSYNASGDDNGLRDDDEVIFVNRVNTLQHLFMLTDRGNVVYRPIHEIADVRWKEAGEHLSQTITGLASEELIIAVKVVDSVDALAGEWVSVTSDGLIKRTKFSDLAPRTTYRKKPTPFIKLKRSDAYVVNTVWFDDKQQANYDVILASYQANGLRYALDEVPTSGARTAGVKAMALGDDDAITGMALSDNANDQALAFVSNRGAFKWMPVDEIPKTSRARKGVAIMRELKREPHRIVSMVGIHQHQPEPLTILTDTDKLFDINPMDYPKSQRYSNGSFVIDTETSGTPVMMHVLQQNLVTT</sequence>
<dbReference type="FunFam" id="3.90.199.10:FF:000001">
    <property type="entry name" value="DNA gyrase subunit A"/>
    <property type="match status" value="1"/>
</dbReference>
<proteinExistence type="inferred from homology"/>
<dbReference type="RefSeq" id="WP_057788150.1">
    <property type="nucleotide sequence ID" value="NZ_JQCD01000024.1"/>
</dbReference>
<dbReference type="Pfam" id="PF00521">
    <property type="entry name" value="DNA_topoisoIV"/>
    <property type="match status" value="1"/>
</dbReference>
<evidence type="ECO:0000256" key="5">
    <source>
        <dbReference type="ARBA" id="ARBA00023136"/>
    </source>
</evidence>
<dbReference type="Gene3D" id="1.10.268.10">
    <property type="entry name" value="Topoisomerase, domain 3"/>
    <property type="match status" value="1"/>
</dbReference>
<dbReference type="Pfam" id="PF03989">
    <property type="entry name" value="DNA_gyraseA_C"/>
    <property type="match status" value="5"/>
</dbReference>
<evidence type="ECO:0000313" key="12">
    <source>
        <dbReference type="Proteomes" id="UP000051673"/>
    </source>
</evidence>
<comment type="function">
    <text evidence="7">Topoisomerase IV is essential for chromosome segregation. It relaxes supercoiled DNA. Performs the decatenation events required during the replication of a circular DNA molecule.</text>
</comment>